<organism evidence="2 3">
    <name type="scientific">Araneus ventricosus</name>
    <name type="common">Orbweaver spider</name>
    <name type="synonym">Epeira ventricosa</name>
    <dbReference type="NCBI Taxonomy" id="182803"/>
    <lineage>
        <taxon>Eukaryota</taxon>
        <taxon>Metazoa</taxon>
        <taxon>Ecdysozoa</taxon>
        <taxon>Arthropoda</taxon>
        <taxon>Chelicerata</taxon>
        <taxon>Arachnida</taxon>
        <taxon>Araneae</taxon>
        <taxon>Araneomorphae</taxon>
        <taxon>Entelegynae</taxon>
        <taxon>Araneoidea</taxon>
        <taxon>Araneidae</taxon>
        <taxon>Araneus</taxon>
    </lineage>
</organism>
<evidence type="ECO:0000313" key="3">
    <source>
        <dbReference type="Proteomes" id="UP000499080"/>
    </source>
</evidence>
<dbReference type="AlphaFoldDB" id="A0A4Y2W5F7"/>
<dbReference type="EMBL" id="BGPR01055693">
    <property type="protein sequence ID" value="GBO32242.1"/>
    <property type="molecule type" value="Genomic_DNA"/>
</dbReference>
<feature type="region of interest" description="Disordered" evidence="1">
    <location>
        <begin position="1"/>
        <end position="22"/>
    </location>
</feature>
<reference evidence="2 3" key="1">
    <citation type="journal article" date="2019" name="Sci. Rep.">
        <title>Orb-weaving spider Araneus ventricosus genome elucidates the spidroin gene catalogue.</title>
        <authorList>
            <person name="Kono N."/>
            <person name="Nakamura H."/>
            <person name="Ohtoshi R."/>
            <person name="Moran D.A.P."/>
            <person name="Shinohara A."/>
            <person name="Yoshida Y."/>
            <person name="Fujiwara M."/>
            <person name="Mori M."/>
            <person name="Tomita M."/>
            <person name="Arakawa K."/>
        </authorList>
    </citation>
    <scope>NUCLEOTIDE SEQUENCE [LARGE SCALE GENOMIC DNA]</scope>
</reference>
<keyword evidence="3" id="KW-1185">Reference proteome</keyword>
<name>A0A4Y2W5F7_ARAVE</name>
<proteinExistence type="predicted"/>
<dbReference type="Proteomes" id="UP000499080">
    <property type="component" value="Unassembled WGS sequence"/>
</dbReference>
<evidence type="ECO:0000313" key="2">
    <source>
        <dbReference type="EMBL" id="GBO32242.1"/>
    </source>
</evidence>
<accession>A0A4Y2W5F7</accession>
<feature type="compositionally biased region" description="Polar residues" evidence="1">
    <location>
        <begin position="10"/>
        <end position="22"/>
    </location>
</feature>
<dbReference type="OrthoDB" id="6260718at2759"/>
<comment type="caution">
    <text evidence="2">The sequence shown here is derived from an EMBL/GenBank/DDBJ whole genome shotgun (WGS) entry which is preliminary data.</text>
</comment>
<evidence type="ECO:0000256" key="1">
    <source>
        <dbReference type="SAM" id="MobiDB-lite"/>
    </source>
</evidence>
<gene>
    <name evidence="2" type="ORF">AVEN_104132_1</name>
</gene>
<sequence>MEFTPPEVSKISSSNSCEKVNNASQSELLEEIKALRKEVASLRDQEVPIADREIILVNVLTFALHSAALLNRMMFVGIIKLSIRTLANVFSHVPFRETWRGRSSGDELFAL</sequence>
<protein>
    <submittedName>
        <fullName evidence="2">Uncharacterized protein</fullName>
    </submittedName>
</protein>